<dbReference type="Pfam" id="PF08877">
    <property type="entry name" value="MepB-like"/>
    <property type="match status" value="1"/>
</dbReference>
<name>A0ABR7QMU2_9FLAO</name>
<dbReference type="Gene3D" id="3.40.1350.140">
    <property type="entry name" value="MepB-like"/>
    <property type="match status" value="1"/>
</dbReference>
<organism evidence="1 2">
    <name type="scientific">Arenibacter arenosicollis</name>
    <dbReference type="NCBI Taxonomy" id="2762274"/>
    <lineage>
        <taxon>Bacteria</taxon>
        <taxon>Pseudomonadati</taxon>
        <taxon>Bacteroidota</taxon>
        <taxon>Flavobacteriia</taxon>
        <taxon>Flavobacteriales</taxon>
        <taxon>Flavobacteriaceae</taxon>
        <taxon>Arenibacter</taxon>
    </lineage>
</organism>
<accession>A0ABR7QMU2</accession>
<evidence type="ECO:0000313" key="2">
    <source>
        <dbReference type="Proteomes" id="UP000618952"/>
    </source>
</evidence>
<comment type="caution">
    <text evidence="1">The sequence shown here is derived from an EMBL/GenBank/DDBJ whole genome shotgun (WGS) entry which is preliminary data.</text>
</comment>
<reference evidence="1 2" key="1">
    <citation type="submission" date="2020-08" db="EMBL/GenBank/DDBJ databases">
        <title>Arenibacter gaetbuli sp. nov., isolated from a sand dune.</title>
        <authorList>
            <person name="Park S."/>
            <person name="Yoon J.-H."/>
        </authorList>
    </citation>
    <scope>NUCLEOTIDE SEQUENCE [LARGE SCALE GENOMIC DNA]</scope>
    <source>
        <strain evidence="1 2">BSSL-BM3</strain>
    </source>
</reference>
<protein>
    <submittedName>
        <fullName evidence="1">MepB family protein</fullName>
    </submittedName>
</protein>
<dbReference type="InterPro" id="IPR011235">
    <property type="entry name" value="MepB-like"/>
</dbReference>
<gene>
    <name evidence="1" type="ORF">H4O18_10985</name>
</gene>
<dbReference type="InterPro" id="IPR038231">
    <property type="entry name" value="MepB-like_sf"/>
</dbReference>
<dbReference type="PIRSF" id="PIRSF032285">
    <property type="entry name" value="UCP032285"/>
    <property type="match status" value="1"/>
</dbReference>
<evidence type="ECO:0000313" key="1">
    <source>
        <dbReference type="EMBL" id="MBC8768517.1"/>
    </source>
</evidence>
<keyword evidence="2" id="KW-1185">Reference proteome</keyword>
<dbReference type="RefSeq" id="WP_187584447.1">
    <property type="nucleotide sequence ID" value="NZ_JACLHY010000009.1"/>
</dbReference>
<dbReference type="EMBL" id="JACLHY010000009">
    <property type="protein sequence ID" value="MBC8768517.1"/>
    <property type="molecule type" value="Genomic_DNA"/>
</dbReference>
<proteinExistence type="predicted"/>
<dbReference type="Proteomes" id="UP000618952">
    <property type="component" value="Unassembled WGS sequence"/>
</dbReference>
<sequence length="170" mass="19655">MKNTVNTDFTLIVEEVYVPCGLKTSNLVLDKESKEYEASTFNLNALIIKARRSKITPKKIGQFVTLWKRNVNGETIPLEDSEEIDLIVITSREESHLGQFVFPKNLLMEKGIISHGKKSGKRGFRVYPPWSQPDNKTAQKTQKWQLEYFLTIEQNYKTDLQKARALYLQS</sequence>